<name>A0A0G1ECA7_9BACT</name>
<evidence type="ECO:0000259" key="1">
    <source>
        <dbReference type="Pfam" id="PF08223"/>
    </source>
</evidence>
<accession>A0A0G1ECA7</accession>
<dbReference type="Pfam" id="PF08223">
    <property type="entry name" value="PaaX_C"/>
    <property type="match status" value="1"/>
</dbReference>
<feature type="domain" description="Transcriptional repressor PaaX-like C-terminal" evidence="1">
    <location>
        <begin position="181"/>
        <end position="253"/>
    </location>
</feature>
<dbReference type="PANTHER" id="PTHR30319:SF1">
    <property type="entry name" value="TRANSCRIPTIONAL REPRESSOR PAAX"/>
    <property type="match status" value="1"/>
</dbReference>
<dbReference type="AlphaFoldDB" id="A0A0G1ECA7"/>
<dbReference type="GO" id="GO:0006351">
    <property type="term" value="P:DNA-templated transcription"/>
    <property type="evidence" value="ECO:0007669"/>
    <property type="project" value="TreeGrafter"/>
</dbReference>
<dbReference type="InterPro" id="IPR013225">
    <property type="entry name" value="PaaX_C"/>
</dbReference>
<feature type="domain" description="Transcriptional repressor PaaX-like central Cas2-like" evidence="2">
    <location>
        <begin position="98"/>
        <end position="176"/>
    </location>
</feature>
<dbReference type="Proteomes" id="UP000034213">
    <property type="component" value="Unassembled WGS sequence"/>
</dbReference>
<proteinExistence type="predicted"/>
<dbReference type="Pfam" id="PF20803">
    <property type="entry name" value="PaaX_M"/>
    <property type="match status" value="1"/>
</dbReference>
<dbReference type="STRING" id="1618369.UV54_C0001G0016"/>
<evidence type="ECO:0000259" key="2">
    <source>
        <dbReference type="Pfam" id="PF20803"/>
    </source>
</evidence>
<protein>
    <submittedName>
        <fullName evidence="3">Repressor</fullName>
    </submittedName>
</protein>
<dbReference type="EMBL" id="LCEW01000001">
    <property type="protein sequence ID" value="KKS80666.1"/>
    <property type="molecule type" value="Genomic_DNA"/>
</dbReference>
<gene>
    <name evidence="3" type="ORF">UV54_C0001G0016</name>
</gene>
<evidence type="ECO:0000313" key="4">
    <source>
        <dbReference type="Proteomes" id="UP000034213"/>
    </source>
</evidence>
<dbReference type="PANTHER" id="PTHR30319">
    <property type="entry name" value="PHENYLACETIC ACID REGULATOR-RELATED TRANSCRIPTIONAL REPRESSOR"/>
    <property type="match status" value="1"/>
</dbReference>
<evidence type="ECO:0000313" key="3">
    <source>
        <dbReference type="EMBL" id="KKS80666.1"/>
    </source>
</evidence>
<sequence>MAKLLRSRDRILLGLAVLGDLLDEVVGGGSRAYHARKLGFYTPPWYPKNALQASVSRMLKTGLISKKIKKGEVVWELTGSGKNQLVRSFPLLKWQQSGWDGWWRIVIFDVTEKQRKVRDSLRSKLVELGFGQWQKSAYVSPHDVAQDMLEFLEAAHLSGQASVFTAKELGPGQTEKIEKMWKLDKLNNRYSYIVEEWGKIKDKNLNQKEARKIISQYLSTIETDPFLPRELLPKPWFGIKAKEVFNQLRKQLKYLDSF</sequence>
<dbReference type="InterPro" id="IPR048846">
    <property type="entry name" value="PaaX-like_central"/>
</dbReference>
<dbReference type="Gene3D" id="1.20.58.1460">
    <property type="match status" value="1"/>
</dbReference>
<reference evidence="3 4" key="1">
    <citation type="journal article" date="2015" name="Nature">
        <title>rRNA introns, odd ribosomes, and small enigmatic genomes across a large radiation of phyla.</title>
        <authorList>
            <person name="Brown C.T."/>
            <person name="Hug L.A."/>
            <person name="Thomas B.C."/>
            <person name="Sharon I."/>
            <person name="Castelle C.J."/>
            <person name="Singh A."/>
            <person name="Wilkins M.J."/>
            <person name="Williams K.H."/>
            <person name="Banfield J.F."/>
        </authorList>
    </citation>
    <scope>NUCLEOTIDE SEQUENCE [LARGE SCALE GENOMIC DNA]</scope>
</reference>
<organism evidence="3 4">
    <name type="scientific">Candidatus Beckwithbacteria bacterium GW2011_GWA2_43_10</name>
    <dbReference type="NCBI Taxonomy" id="1618369"/>
    <lineage>
        <taxon>Bacteria</taxon>
        <taxon>Candidatus Beckwithiibacteriota</taxon>
    </lineage>
</organism>
<dbReference type="Gene3D" id="3.30.70.2650">
    <property type="match status" value="1"/>
</dbReference>
<comment type="caution">
    <text evidence="3">The sequence shown here is derived from an EMBL/GenBank/DDBJ whole genome shotgun (WGS) entry which is preliminary data.</text>
</comment>